<reference evidence="2" key="1">
    <citation type="submission" date="2020-02" db="EMBL/GenBank/DDBJ databases">
        <title>Relaxed selection underlies rapid genomic changes in the transitions from sociality to social parasitism in ants.</title>
        <authorList>
            <person name="Bi X."/>
        </authorList>
    </citation>
    <scope>NUCLEOTIDE SEQUENCE</scope>
    <source>
        <strain evidence="2">BGI-DK2014c</strain>
        <tissue evidence="2">Whole body</tissue>
    </source>
</reference>
<evidence type="ECO:0000256" key="1">
    <source>
        <dbReference type="SAM" id="Phobius"/>
    </source>
</evidence>
<dbReference type="EMBL" id="JAANIA010002380">
    <property type="protein sequence ID" value="KAG5315346.1"/>
    <property type="molecule type" value="Genomic_DNA"/>
</dbReference>
<keyword evidence="1" id="KW-0472">Membrane</keyword>
<keyword evidence="1" id="KW-1133">Transmembrane helix</keyword>
<evidence type="ECO:0000313" key="3">
    <source>
        <dbReference type="Proteomes" id="UP000668214"/>
    </source>
</evidence>
<feature type="non-terminal residue" evidence="2">
    <location>
        <position position="1"/>
    </location>
</feature>
<dbReference type="SUPFAM" id="SSF47741">
    <property type="entry name" value="CO dehydrogenase ISP C-domain like"/>
    <property type="match status" value="1"/>
</dbReference>
<feature type="transmembrane region" description="Helical" evidence="1">
    <location>
        <begin position="89"/>
        <end position="110"/>
    </location>
</feature>
<proteinExistence type="predicted"/>
<organism evidence="2 3">
    <name type="scientific">Pseudoatta argentina</name>
    <dbReference type="NCBI Taxonomy" id="621737"/>
    <lineage>
        <taxon>Eukaryota</taxon>
        <taxon>Metazoa</taxon>
        <taxon>Ecdysozoa</taxon>
        <taxon>Arthropoda</taxon>
        <taxon>Hexapoda</taxon>
        <taxon>Insecta</taxon>
        <taxon>Pterygota</taxon>
        <taxon>Neoptera</taxon>
        <taxon>Endopterygota</taxon>
        <taxon>Hymenoptera</taxon>
        <taxon>Apocrita</taxon>
        <taxon>Aculeata</taxon>
        <taxon>Formicoidea</taxon>
        <taxon>Formicidae</taxon>
        <taxon>Myrmicinae</taxon>
        <taxon>Pseudoatta</taxon>
    </lineage>
</organism>
<protein>
    <submittedName>
        <fullName evidence="2">ALDOL protein</fullName>
    </submittedName>
</protein>
<keyword evidence="1" id="KW-0812">Transmembrane</keyword>
<keyword evidence="3" id="KW-1185">Reference proteome</keyword>
<dbReference type="Proteomes" id="UP000668214">
    <property type="component" value="Unassembled WGS sequence"/>
</dbReference>
<accession>A0A836F9F5</accession>
<feature type="non-terminal residue" evidence="2">
    <location>
        <position position="114"/>
    </location>
</feature>
<dbReference type="AlphaFoldDB" id="A0A836F9F5"/>
<comment type="caution">
    <text evidence="2">The sequence shown here is derived from an EMBL/GenBank/DDBJ whole genome shotgun (WGS) entry which is preliminary data.</text>
</comment>
<dbReference type="Gene3D" id="1.10.150.120">
    <property type="entry name" value="[2Fe-2S]-binding domain"/>
    <property type="match status" value="1"/>
</dbReference>
<dbReference type="InterPro" id="IPR036884">
    <property type="entry name" value="2Fe-2S-bd_dom_sf"/>
</dbReference>
<name>A0A836F9F5_9HYME</name>
<evidence type="ECO:0000313" key="2">
    <source>
        <dbReference type="EMBL" id="KAG5315346.1"/>
    </source>
</evidence>
<sequence length="114" mass="12888">MCHAGDYGTCIVSAIFKDKTIAVNSCLVLVLTCDSLGKGLSLQQIENSFGGNICRCTRYRAILDAFKGFAIDAHPSMVKDIQDMRFKTFFFCFKNLIFILKLRFQFYFIITGTT</sequence>
<gene>
    <name evidence="2" type="ORF">G6Z78_0006386</name>
</gene>